<reference evidence="6 7" key="1">
    <citation type="journal article" date="2017" name="Gigascience">
        <title>Genome sequence of the small brown planthopper, Laodelphax striatellus.</title>
        <authorList>
            <person name="Zhu J."/>
            <person name="Jiang F."/>
            <person name="Wang X."/>
            <person name="Yang P."/>
            <person name="Bao Y."/>
            <person name="Zhao W."/>
            <person name="Wang W."/>
            <person name="Lu H."/>
            <person name="Wang Q."/>
            <person name="Cui N."/>
            <person name="Li J."/>
            <person name="Chen X."/>
            <person name="Luo L."/>
            <person name="Yu J."/>
            <person name="Kang L."/>
            <person name="Cui F."/>
        </authorList>
    </citation>
    <scope>NUCLEOTIDE SEQUENCE [LARGE SCALE GENOMIC DNA]</scope>
    <source>
        <strain evidence="6">Lst14</strain>
    </source>
</reference>
<sequence>MAADSVQMVGAITHTKYPPSCSPPHIDTSLPSSPEQSLYPSMEVKEDTEGALKGMLDHTRMTLCMFMVSLVVFNPLGKVMDRLSRSSSVFEDGFSSSSSAGRTILNFTGDENNLWKWTFGSSLMMWIINSLILAVCLIKMLVYGDPVLNSDSKASVSFWRHRKQADFDIVKGDIGAGKRELCDCLDIFSRTLPVTRTELVISSLWQVLRQFLHRIWIGRWLSSRYIGGFFVSQHTRKEAVNSAKELAMIYHRLHQLHLVDQTQTSGGLMLALSATNLAEVAKDAISDKQLAHIYVAMALQIKQSFPQFLQFFCRLYLALARKAYTRQPCPRLQWLVTPYGHRFFLSHRWIYDATSPELFTRLTDNSDPLAYVSRVYREHLLEKALQTLVAPGAQLTSANEDEPVRRTQTPDVLTYVQLLIDNATIADSRNIAYCEDETARWWSSVIGVAAYWLLGDDSQAERMYSRVDALPTGGHTNTLARAVLGAFRVRRAAASDARRLQRSSVFKLCDSASELLHNSLSLSNCHKHDTKVLMAQLLVCDWLLETRTVLWEEQGGSSNGPVSSRELQGFQRDLSSLRTVSQIIPSALARVFLYEATARLMAGAAPGRTRQLLDRCLRHRSSRSSIICGGKDKSQQDCGGDREHATALYMACRHLPTPLLCFPGEHSGMLAEAAKTLERIGDRKRLQECYRLMKSLGATGTN</sequence>
<evidence type="ECO:0000256" key="1">
    <source>
        <dbReference type="ARBA" id="ARBA00004123"/>
    </source>
</evidence>
<protein>
    <submittedName>
        <fullName evidence="6">Uncharacterized protein</fullName>
    </submittedName>
</protein>
<dbReference type="InParanoid" id="A0A482XEG3"/>
<keyword evidence="5" id="KW-0539">Nucleus</keyword>
<comment type="caution">
    <text evidence="6">The sequence shown here is derived from an EMBL/GenBank/DDBJ whole genome shotgun (WGS) entry which is preliminary data.</text>
</comment>
<keyword evidence="2" id="KW-0805">Transcription regulation</keyword>
<dbReference type="FunCoup" id="A0A482XEG3">
    <property type="interactions" value="826"/>
</dbReference>
<dbReference type="PANTHER" id="PTHR46062:SF1">
    <property type="entry name" value="LP12374P"/>
    <property type="match status" value="1"/>
</dbReference>
<evidence type="ECO:0000313" key="7">
    <source>
        <dbReference type="Proteomes" id="UP000291343"/>
    </source>
</evidence>
<dbReference type="AlphaFoldDB" id="A0A482XEG3"/>
<evidence type="ECO:0000256" key="5">
    <source>
        <dbReference type="ARBA" id="ARBA00023242"/>
    </source>
</evidence>
<keyword evidence="3" id="KW-0238">DNA-binding</keyword>
<proteinExistence type="predicted"/>
<keyword evidence="7" id="KW-1185">Reference proteome</keyword>
<dbReference type="GO" id="GO:0000981">
    <property type="term" value="F:DNA-binding transcription factor activity, RNA polymerase II-specific"/>
    <property type="evidence" value="ECO:0007669"/>
    <property type="project" value="TreeGrafter"/>
</dbReference>
<evidence type="ECO:0000256" key="2">
    <source>
        <dbReference type="ARBA" id="ARBA00023015"/>
    </source>
</evidence>
<dbReference type="OrthoDB" id="2133190at2759"/>
<gene>
    <name evidence="6" type="ORF">LSTR_LSTR004224</name>
</gene>
<dbReference type="STRING" id="195883.A0A482XEG3"/>
<evidence type="ECO:0000313" key="6">
    <source>
        <dbReference type="EMBL" id="RZF43711.1"/>
    </source>
</evidence>
<dbReference type="Proteomes" id="UP000291343">
    <property type="component" value="Unassembled WGS sequence"/>
</dbReference>
<dbReference type="GO" id="GO:0005634">
    <property type="term" value="C:nucleus"/>
    <property type="evidence" value="ECO:0007669"/>
    <property type="project" value="UniProtKB-SubCell"/>
</dbReference>
<comment type="subcellular location">
    <subcellularLocation>
        <location evidence="1">Nucleus</location>
    </subcellularLocation>
</comment>
<evidence type="ECO:0000256" key="4">
    <source>
        <dbReference type="ARBA" id="ARBA00023163"/>
    </source>
</evidence>
<dbReference type="GO" id="GO:0000978">
    <property type="term" value="F:RNA polymerase II cis-regulatory region sequence-specific DNA binding"/>
    <property type="evidence" value="ECO:0007669"/>
    <property type="project" value="TreeGrafter"/>
</dbReference>
<evidence type="ECO:0000256" key="3">
    <source>
        <dbReference type="ARBA" id="ARBA00023125"/>
    </source>
</evidence>
<organism evidence="6 7">
    <name type="scientific">Laodelphax striatellus</name>
    <name type="common">Small brown planthopper</name>
    <name type="synonym">Delphax striatella</name>
    <dbReference type="NCBI Taxonomy" id="195883"/>
    <lineage>
        <taxon>Eukaryota</taxon>
        <taxon>Metazoa</taxon>
        <taxon>Ecdysozoa</taxon>
        <taxon>Arthropoda</taxon>
        <taxon>Hexapoda</taxon>
        <taxon>Insecta</taxon>
        <taxon>Pterygota</taxon>
        <taxon>Neoptera</taxon>
        <taxon>Paraneoptera</taxon>
        <taxon>Hemiptera</taxon>
        <taxon>Auchenorrhyncha</taxon>
        <taxon>Fulgoroidea</taxon>
        <taxon>Delphacidae</taxon>
        <taxon>Criomorphinae</taxon>
        <taxon>Laodelphax</taxon>
    </lineage>
</organism>
<dbReference type="PANTHER" id="PTHR46062">
    <property type="entry name" value="STEROL REGULATORY ELEMENT-BINDING PROTEIN"/>
    <property type="match status" value="1"/>
</dbReference>
<accession>A0A482XEG3</accession>
<keyword evidence="4" id="KW-0804">Transcription</keyword>
<dbReference type="EMBL" id="QKKF02012238">
    <property type="protein sequence ID" value="RZF43711.1"/>
    <property type="molecule type" value="Genomic_DNA"/>
</dbReference>
<name>A0A482XEG3_LAOST</name>